<keyword evidence="6" id="KW-1185">Reference proteome</keyword>
<dbReference type="SUPFAM" id="SSF58104">
    <property type="entry name" value="Methyl-accepting chemotaxis protein (MCP) signaling domain"/>
    <property type="match status" value="1"/>
</dbReference>
<dbReference type="InterPro" id="IPR004089">
    <property type="entry name" value="MCPsignal_dom"/>
</dbReference>
<evidence type="ECO:0000256" key="3">
    <source>
        <dbReference type="PROSITE-ProRule" id="PRU00284"/>
    </source>
</evidence>
<dbReference type="PRINTS" id="PR00260">
    <property type="entry name" value="CHEMTRNSDUCR"/>
</dbReference>
<organism evidence="5 6">
    <name type="scientific">Clostridium algifaecis</name>
    <dbReference type="NCBI Taxonomy" id="1472040"/>
    <lineage>
        <taxon>Bacteria</taxon>
        <taxon>Bacillati</taxon>
        <taxon>Bacillota</taxon>
        <taxon>Clostridia</taxon>
        <taxon>Eubacteriales</taxon>
        <taxon>Clostridiaceae</taxon>
        <taxon>Clostridium</taxon>
    </lineage>
</organism>
<evidence type="ECO:0000313" key="5">
    <source>
        <dbReference type="EMBL" id="MBP2034197.1"/>
    </source>
</evidence>
<evidence type="ECO:0000256" key="2">
    <source>
        <dbReference type="ARBA" id="ARBA00029447"/>
    </source>
</evidence>
<dbReference type="EMBL" id="JAGGLM010000041">
    <property type="protein sequence ID" value="MBP2034197.1"/>
    <property type="molecule type" value="Genomic_DNA"/>
</dbReference>
<feature type="domain" description="Methyl-accepting transducer" evidence="4">
    <location>
        <begin position="1"/>
        <end position="157"/>
    </location>
</feature>
<gene>
    <name evidence="5" type="ORF">J2Z42_002932</name>
</gene>
<proteinExistence type="inferred from homology"/>
<dbReference type="PANTHER" id="PTHR32089:SF112">
    <property type="entry name" value="LYSOZYME-LIKE PROTEIN-RELATED"/>
    <property type="match status" value="1"/>
</dbReference>
<evidence type="ECO:0000256" key="1">
    <source>
        <dbReference type="ARBA" id="ARBA00023224"/>
    </source>
</evidence>
<reference evidence="5 6" key="1">
    <citation type="submission" date="2021-03" db="EMBL/GenBank/DDBJ databases">
        <title>Genomic Encyclopedia of Type Strains, Phase IV (KMG-IV): sequencing the most valuable type-strain genomes for metagenomic binning, comparative biology and taxonomic classification.</title>
        <authorList>
            <person name="Goeker M."/>
        </authorList>
    </citation>
    <scope>NUCLEOTIDE SEQUENCE [LARGE SCALE GENOMIC DNA]</scope>
    <source>
        <strain evidence="5 6">DSM 28783</strain>
    </source>
</reference>
<protein>
    <submittedName>
        <fullName evidence="5">Methyl-accepting chemotaxis protein</fullName>
    </submittedName>
</protein>
<sequence length="184" mass="20019">MINNIANQTNLLSLNAAIEAARAGEAGKGFSVVAQEIRKLSEQSKLSSENITLLINNIFNDTELMIKTTSIMNTELAKQKNSIETAIDSYNVINAAVDKITPKIESVNSSAVTLNNNKNHIIDELNLASSIAEDISSSTVKISISTEEMTASSEEVSHTAKNLNSMNKDIIKKINKFKLVKSYS</sequence>
<evidence type="ECO:0000259" key="4">
    <source>
        <dbReference type="PROSITE" id="PS50111"/>
    </source>
</evidence>
<evidence type="ECO:0000313" key="6">
    <source>
        <dbReference type="Proteomes" id="UP001519307"/>
    </source>
</evidence>
<dbReference type="PROSITE" id="PS50111">
    <property type="entry name" value="CHEMOTAXIS_TRANSDUC_2"/>
    <property type="match status" value="1"/>
</dbReference>
<accession>A0ABS4KW20</accession>
<name>A0ABS4KW20_9CLOT</name>
<dbReference type="Pfam" id="PF00015">
    <property type="entry name" value="MCPsignal"/>
    <property type="match status" value="1"/>
</dbReference>
<dbReference type="Proteomes" id="UP001519307">
    <property type="component" value="Unassembled WGS sequence"/>
</dbReference>
<dbReference type="Gene3D" id="1.10.287.950">
    <property type="entry name" value="Methyl-accepting chemotaxis protein"/>
    <property type="match status" value="1"/>
</dbReference>
<dbReference type="RefSeq" id="WP_281063563.1">
    <property type="nucleotide sequence ID" value="NZ_JAGGLM010000041.1"/>
</dbReference>
<comment type="similarity">
    <text evidence="2">Belongs to the methyl-accepting chemotaxis (MCP) protein family.</text>
</comment>
<dbReference type="SMART" id="SM00283">
    <property type="entry name" value="MA"/>
    <property type="match status" value="1"/>
</dbReference>
<comment type="caution">
    <text evidence="5">The sequence shown here is derived from an EMBL/GenBank/DDBJ whole genome shotgun (WGS) entry which is preliminary data.</text>
</comment>
<dbReference type="PANTHER" id="PTHR32089">
    <property type="entry name" value="METHYL-ACCEPTING CHEMOTAXIS PROTEIN MCPB"/>
    <property type="match status" value="1"/>
</dbReference>
<keyword evidence="1 3" id="KW-0807">Transducer</keyword>
<dbReference type="InterPro" id="IPR004090">
    <property type="entry name" value="Chemotax_Me-accpt_rcpt"/>
</dbReference>